<evidence type="ECO:0000313" key="3">
    <source>
        <dbReference type="Proteomes" id="UP000816034"/>
    </source>
</evidence>
<evidence type="ECO:0000313" key="2">
    <source>
        <dbReference type="EMBL" id="KAG2387543.1"/>
    </source>
</evidence>
<dbReference type="GO" id="GO:0005634">
    <property type="term" value="C:nucleus"/>
    <property type="evidence" value="ECO:0007669"/>
    <property type="project" value="TreeGrafter"/>
</dbReference>
<dbReference type="GO" id="GO:0005096">
    <property type="term" value="F:GTPase activator activity"/>
    <property type="evidence" value="ECO:0007669"/>
    <property type="project" value="InterPro"/>
</dbReference>
<protein>
    <recommendedName>
        <fullName evidence="1">F-box domain-containing protein</fullName>
    </recommendedName>
</protein>
<organism evidence="2 3">
    <name type="scientific">Naegleria lovaniensis</name>
    <name type="common">Amoeba</name>
    <dbReference type="NCBI Taxonomy" id="51637"/>
    <lineage>
        <taxon>Eukaryota</taxon>
        <taxon>Discoba</taxon>
        <taxon>Heterolobosea</taxon>
        <taxon>Tetramitia</taxon>
        <taxon>Eutetramitia</taxon>
        <taxon>Vahlkampfiidae</taxon>
        <taxon>Naegleria</taxon>
    </lineage>
</organism>
<dbReference type="EMBL" id="PYSW02000012">
    <property type="protein sequence ID" value="KAG2387543.1"/>
    <property type="molecule type" value="Genomic_DNA"/>
</dbReference>
<dbReference type="InterPro" id="IPR001611">
    <property type="entry name" value="Leu-rich_rpt"/>
</dbReference>
<comment type="caution">
    <text evidence="2">The sequence shown here is derived from an EMBL/GenBank/DDBJ whole genome shotgun (WGS) entry which is preliminary data.</text>
</comment>
<dbReference type="Gene3D" id="3.80.10.10">
    <property type="entry name" value="Ribonuclease Inhibitor"/>
    <property type="match status" value="3"/>
</dbReference>
<accession>A0AA88GWC4</accession>
<sequence length="375" mass="41250">MSHEEISDLPMEMIVHILQFLTARTIIGSCIRASKQWEKAIEHLTLSLDLIGLGPKQEFRALSLATSSHLQHVTTLNLFNTKIGIRGFVAIAQSTYMTRLTRLNLGLCDGRDEGCSAIAASRNLEHLTELNLMFNNMKEQACRALAQNSCLTRLRSLNLSDNAILEGGCLALCQSPYLKLEELVLRSNNIGDRACQFIAADSSVSMKNLTLLNLYKNGITRTGAKALATSSNLSHVTEIDLGENPLDLMGVTYIVESQSFHALKSLKLEQANVGDMNCKILAKCKNLEHLTELNLQSNKYIGNFGCKYLAESQVLTKLKILNLAGNSIGNEGCKLLACASCSSNLRELDVTRNDEIDEEGRAALQTGFSNCKLYM</sequence>
<dbReference type="InterPro" id="IPR032675">
    <property type="entry name" value="LRR_dom_sf"/>
</dbReference>
<evidence type="ECO:0000259" key="1">
    <source>
        <dbReference type="PROSITE" id="PS50181"/>
    </source>
</evidence>
<dbReference type="PANTHER" id="PTHR24113">
    <property type="entry name" value="RAN GTPASE-ACTIVATING PROTEIN 1"/>
    <property type="match status" value="1"/>
</dbReference>
<dbReference type="RefSeq" id="XP_044551535.1">
    <property type="nucleotide sequence ID" value="XM_044687016.1"/>
</dbReference>
<keyword evidence="3" id="KW-1185">Reference proteome</keyword>
<dbReference type="InterPro" id="IPR001810">
    <property type="entry name" value="F-box_dom"/>
</dbReference>
<dbReference type="GO" id="GO:0048471">
    <property type="term" value="C:perinuclear region of cytoplasm"/>
    <property type="evidence" value="ECO:0007669"/>
    <property type="project" value="TreeGrafter"/>
</dbReference>
<dbReference type="SUPFAM" id="SSF52047">
    <property type="entry name" value="RNI-like"/>
    <property type="match status" value="1"/>
</dbReference>
<dbReference type="GO" id="GO:0031267">
    <property type="term" value="F:small GTPase binding"/>
    <property type="evidence" value="ECO:0007669"/>
    <property type="project" value="TreeGrafter"/>
</dbReference>
<dbReference type="PANTHER" id="PTHR24113:SF15">
    <property type="entry name" value="NACHT DOMAIN-CONTAINING PROTEIN"/>
    <property type="match status" value="1"/>
</dbReference>
<gene>
    <name evidence="2" type="ORF">C9374_001137</name>
</gene>
<dbReference type="SUPFAM" id="SSF81383">
    <property type="entry name" value="F-box domain"/>
    <property type="match status" value="1"/>
</dbReference>
<dbReference type="Proteomes" id="UP000816034">
    <property type="component" value="Unassembled WGS sequence"/>
</dbReference>
<dbReference type="Pfam" id="PF13516">
    <property type="entry name" value="LRR_6"/>
    <property type="match status" value="9"/>
</dbReference>
<dbReference type="InterPro" id="IPR027038">
    <property type="entry name" value="RanGap"/>
</dbReference>
<dbReference type="AlphaFoldDB" id="A0AA88GWC4"/>
<dbReference type="GO" id="GO:0006913">
    <property type="term" value="P:nucleocytoplasmic transport"/>
    <property type="evidence" value="ECO:0007669"/>
    <property type="project" value="TreeGrafter"/>
</dbReference>
<dbReference type="PROSITE" id="PS50181">
    <property type="entry name" value="FBOX"/>
    <property type="match status" value="1"/>
</dbReference>
<dbReference type="GO" id="GO:0005829">
    <property type="term" value="C:cytosol"/>
    <property type="evidence" value="ECO:0007669"/>
    <property type="project" value="TreeGrafter"/>
</dbReference>
<feature type="domain" description="F-box" evidence="1">
    <location>
        <begin position="3"/>
        <end position="62"/>
    </location>
</feature>
<reference evidence="2 3" key="1">
    <citation type="journal article" date="2018" name="BMC Genomics">
        <title>The genome of Naegleria lovaniensis, the basis for a comparative approach to unravel pathogenicity factors of the human pathogenic amoeba N. fowleri.</title>
        <authorList>
            <person name="Liechti N."/>
            <person name="Schurch N."/>
            <person name="Bruggmann R."/>
            <person name="Wittwer M."/>
        </authorList>
    </citation>
    <scope>NUCLEOTIDE SEQUENCE [LARGE SCALE GENOMIC DNA]</scope>
    <source>
        <strain evidence="2 3">ATCC 30569</strain>
    </source>
</reference>
<dbReference type="InterPro" id="IPR036047">
    <property type="entry name" value="F-box-like_dom_sf"/>
</dbReference>
<proteinExistence type="predicted"/>
<name>A0AA88GWC4_NAELO</name>
<dbReference type="SMART" id="SM00368">
    <property type="entry name" value="LRR_RI"/>
    <property type="match status" value="6"/>
</dbReference>
<dbReference type="GeneID" id="68093593"/>